<feature type="compositionally biased region" description="Acidic residues" evidence="7">
    <location>
        <begin position="485"/>
        <end position="510"/>
    </location>
</feature>
<keyword evidence="10" id="KW-1185">Reference proteome</keyword>
<feature type="compositionally biased region" description="Basic residues" evidence="7">
    <location>
        <begin position="1"/>
        <end position="42"/>
    </location>
</feature>
<evidence type="ECO:0000256" key="1">
    <source>
        <dbReference type="ARBA" id="ARBA00004604"/>
    </source>
</evidence>
<keyword evidence="3" id="KW-0547">Nucleotide-binding</keyword>
<dbReference type="InterPro" id="IPR006073">
    <property type="entry name" value="GTP-bd"/>
</dbReference>
<dbReference type="InterPro" id="IPR027417">
    <property type="entry name" value="P-loop_NTPase"/>
</dbReference>
<dbReference type="PROSITE" id="PS51721">
    <property type="entry name" value="G_CP"/>
    <property type="match status" value="1"/>
</dbReference>
<feature type="compositionally biased region" description="Basic and acidic residues" evidence="7">
    <location>
        <begin position="91"/>
        <end position="109"/>
    </location>
</feature>
<keyword evidence="6" id="KW-0539">Nucleus</keyword>
<evidence type="ECO:0000256" key="4">
    <source>
        <dbReference type="ARBA" id="ARBA00023054"/>
    </source>
</evidence>
<dbReference type="FunFam" id="1.10.1580.10:FF:000002">
    <property type="entry name" value="Guanine nucleotide-binding protein-like 3 (nucleolar)-like"/>
    <property type="match status" value="1"/>
</dbReference>
<reference evidence="9 10" key="1">
    <citation type="submission" date="2019-09" db="EMBL/GenBank/DDBJ databases">
        <title>Bird 10,000 Genomes (B10K) Project - Family phase.</title>
        <authorList>
            <person name="Zhang G."/>
        </authorList>
    </citation>
    <scope>NUCLEOTIDE SEQUENCE [LARGE SCALE GENOMIC DNA]</scope>
    <source>
        <strain evidence="9">B10K-DU-001-21</strain>
        <tissue evidence="9">Muscle</tissue>
    </source>
</reference>
<dbReference type="GO" id="GO:0005730">
    <property type="term" value="C:nucleolus"/>
    <property type="evidence" value="ECO:0007669"/>
    <property type="project" value="UniProtKB-SubCell"/>
</dbReference>
<feature type="non-terminal residue" evidence="9">
    <location>
        <position position="559"/>
    </location>
</feature>
<dbReference type="AlphaFoldDB" id="A0A7K9EEB4"/>
<dbReference type="Gene3D" id="1.10.1580.10">
    <property type="match status" value="1"/>
</dbReference>
<protein>
    <recommendedName>
        <fullName evidence="2">Guanine nucleotide-binding protein-like 3</fullName>
    </recommendedName>
</protein>
<feature type="region of interest" description="Disordered" evidence="7">
    <location>
        <begin position="1"/>
        <end position="120"/>
    </location>
</feature>
<gene>
    <name evidence="9" type="primary">Gnl3</name>
    <name evidence="9" type="ORF">BARMAR_R10087</name>
</gene>
<dbReference type="PANTHER" id="PTHR11089:SF11">
    <property type="entry name" value="GUANINE NUCLEOTIDE-BINDING PROTEIN-LIKE 3"/>
    <property type="match status" value="1"/>
</dbReference>
<dbReference type="Proteomes" id="UP000578343">
    <property type="component" value="Unassembled WGS sequence"/>
</dbReference>
<dbReference type="InterPro" id="IPR030378">
    <property type="entry name" value="G_CP_dom"/>
</dbReference>
<dbReference type="PANTHER" id="PTHR11089">
    <property type="entry name" value="GTP-BINDING PROTEIN-RELATED"/>
    <property type="match status" value="1"/>
</dbReference>
<dbReference type="FunFam" id="3.40.50.300:FF:000493">
    <property type="entry name" value="Guanine nucleotide-binding protein-like 3-like protein"/>
    <property type="match status" value="1"/>
</dbReference>
<dbReference type="Pfam" id="PF08701">
    <property type="entry name" value="GN3L_Grn1"/>
    <property type="match status" value="1"/>
</dbReference>
<feature type="region of interest" description="Disordered" evidence="7">
    <location>
        <begin position="536"/>
        <end position="559"/>
    </location>
</feature>
<dbReference type="CDD" id="cd04178">
    <property type="entry name" value="Nucleostemin_like"/>
    <property type="match status" value="1"/>
</dbReference>
<dbReference type="Gene3D" id="3.40.50.300">
    <property type="entry name" value="P-loop containing nucleotide triphosphate hydrolases"/>
    <property type="match status" value="1"/>
</dbReference>
<evidence type="ECO:0000259" key="8">
    <source>
        <dbReference type="PROSITE" id="PS51721"/>
    </source>
</evidence>
<sequence>SELKKASKRLTCHKRYKIQKKIREHHRKVRKEAKKRGRKKPKKDPGVPSAAPFKEELLREAEQRKQRLEELKQKQKLQRQKEHEKRRKLETKKNAAKTKEKAEGKESSSKSKAKTKKMLDKNSKESFCRELKKVIEASDVVLEVLDARDPMGCRCPQLEQAVTCSGGNKKLLLVLNKIDLVPKENLEKWLNYLKKEFPTVAFKSATLMKDKTMEQFTKRPARVDLSRTTEYFGSKCLLKLLQEHGRTQNKPIQVGVVGFPNVGKSSIINSLKGVRACNVGLTRGVTKSMQIVHIDKQTKMLDSPSLIADPSNSALALALRSVIDTEESNSADVLEGADTILNHCSKQQVMMRYCIPDFRNTEEFLSLLAQKRGMLKKGGVPDIENIAKVLLCDWTGAKISYHSQPPESQSPPPYLTDDKIAEMQEGFNLKHLEEGNNATVQALKYPSPSSSIIFQSAGMTNGVIEENKVIEEASEWENMETSKEGEEEEKEDFTESDDDDQDDVEEEEKDVTEYCSTCIGFTNQFSFLSSEKEHSDSLSVSLDKTADEDDAYDFNTDYV</sequence>
<evidence type="ECO:0000256" key="3">
    <source>
        <dbReference type="ARBA" id="ARBA00022741"/>
    </source>
</evidence>
<evidence type="ECO:0000256" key="6">
    <source>
        <dbReference type="ARBA" id="ARBA00023242"/>
    </source>
</evidence>
<dbReference type="GO" id="GO:0005525">
    <property type="term" value="F:GTP binding"/>
    <property type="evidence" value="ECO:0007669"/>
    <property type="project" value="UniProtKB-KW"/>
</dbReference>
<comment type="caution">
    <text evidence="9">The sequence shown here is derived from an EMBL/GenBank/DDBJ whole genome shotgun (WGS) entry which is preliminary data.</text>
</comment>
<evidence type="ECO:0000256" key="2">
    <source>
        <dbReference type="ARBA" id="ARBA00016532"/>
    </source>
</evidence>
<evidence type="ECO:0000313" key="9">
    <source>
        <dbReference type="EMBL" id="NXG75033.1"/>
    </source>
</evidence>
<dbReference type="InterPro" id="IPR014813">
    <property type="entry name" value="Gnl3_N_dom"/>
</dbReference>
<evidence type="ECO:0000313" key="10">
    <source>
        <dbReference type="Proteomes" id="UP000578343"/>
    </source>
</evidence>
<keyword evidence="5" id="KW-0342">GTP-binding</keyword>
<dbReference type="InterPro" id="IPR050755">
    <property type="entry name" value="TRAFAC_YlqF/YawG_RiboMat"/>
</dbReference>
<organism evidence="9 10">
    <name type="scientific">Baryphthengus martii</name>
    <name type="common">Rufous motmot</name>
    <dbReference type="NCBI Taxonomy" id="176943"/>
    <lineage>
        <taxon>Eukaryota</taxon>
        <taxon>Metazoa</taxon>
        <taxon>Chordata</taxon>
        <taxon>Craniata</taxon>
        <taxon>Vertebrata</taxon>
        <taxon>Euteleostomi</taxon>
        <taxon>Archelosauria</taxon>
        <taxon>Archosauria</taxon>
        <taxon>Dinosauria</taxon>
        <taxon>Saurischia</taxon>
        <taxon>Theropoda</taxon>
        <taxon>Coelurosauria</taxon>
        <taxon>Aves</taxon>
        <taxon>Neognathae</taxon>
        <taxon>Neoaves</taxon>
        <taxon>Telluraves</taxon>
        <taxon>Coraciimorphae</taxon>
        <taxon>Coraciiformes</taxon>
        <taxon>Momotidae</taxon>
        <taxon>Baryphthengus</taxon>
    </lineage>
</organism>
<keyword evidence="4" id="KW-0175">Coiled coil</keyword>
<name>A0A7K9EEB4_BARMA</name>
<dbReference type="InterPro" id="IPR023179">
    <property type="entry name" value="GTP-bd_ortho_bundle_sf"/>
</dbReference>
<dbReference type="OrthoDB" id="444945at2759"/>
<comment type="subcellular location">
    <subcellularLocation>
        <location evidence="1">Nucleus</location>
        <location evidence="1">Nucleolus</location>
    </subcellularLocation>
</comment>
<feature type="region of interest" description="Disordered" evidence="7">
    <location>
        <begin position="470"/>
        <end position="512"/>
    </location>
</feature>
<dbReference type="SUPFAM" id="SSF52540">
    <property type="entry name" value="P-loop containing nucleoside triphosphate hydrolases"/>
    <property type="match status" value="1"/>
</dbReference>
<proteinExistence type="predicted"/>
<evidence type="ECO:0000256" key="5">
    <source>
        <dbReference type="ARBA" id="ARBA00023134"/>
    </source>
</evidence>
<feature type="non-terminal residue" evidence="9">
    <location>
        <position position="1"/>
    </location>
</feature>
<accession>A0A7K9EEB4</accession>
<feature type="domain" description="CP-type G" evidence="8">
    <location>
        <begin position="128"/>
        <end position="309"/>
    </location>
</feature>
<feature type="compositionally biased region" description="Basic and acidic residues" evidence="7">
    <location>
        <begin position="53"/>
        <end position="83"/>
    </location>
</feature>
<dbReference type="Pfam" id="PF01926">
    <property type="entry name" value="MMR_HSR1"/>
    <property type="match status" value="1"/>
</dbReference>
<dbReference type="EMBL" id="VWZK01012370">
    <property type="protein sequence ID" value="NXG75033.1"/>
    <property type="molecule type" value="Genomic_DNA"/>
</dbReference>
<evidence type="ECO:0000256" key="7">
    <source>
        <dbReference type="SAM" id="MobiDB-lite"/>
    </source>
</evidence>